<evidence type="ECO:0000313" key="2">
    <source>
        <dbReference type="EMBL" id="EHR40227.1"/>
    </source>
</evidence>
<keyword evidence="1" id="KW-0732">Signal</keyword>
<evidence type="ECO:0008006" key="4">
    <source>
        <dbReference type="Google" id="ProtNLM"/>
    </source>
</evidence>
<sequence>MRNHLIALSLIAVLGIGQAAAAEVQISFQEPEKFTDIRPTNETRSRYQQRVQTAFEKMFSDMAAQMPEGYQWQVTITDIDLAGDVDYFAGNGGQALRIVKDLYSPAIRFSHVLRDQQGDEVLSGEERLRDMGFLQRISRPSARPEFEYERVMLNDWFGKNVQPAVTQHAAVTPKTAQ</sequence>
<dbReference type="EMBL" id="AHTH01000043">
    <property type="protein sequence ID" value="EHR40227.1"/>
    <property type="molecule type" value="Genomic_DNA"/>
</dbReference>
<dbReference type="PATRIC" id="fig|1129374.4.peg.2528"/>
<feature type="chain" id="PRO_5003591833" description="DUF3016 domain-containing protein" evidence="1">
    <location>
        <begin position="22"/>
        <end position="177"/>
    </location>
</feature>
<organism evidence="2 3">
    <name type="scientific">Alishewanella jeotgali KCTC 22429</name>
    <dbReference type="NCBI Taxonomy" id="1129374"/>
    <lineage>
        <taxon>Bacteria</taxon>
        <taxon>Pseudomonadati</taxon>
        <taxon>Pseudomonadota</taxon>
        <taxon>Gammaproteobacteria</taxon>
        <taxon>Alteromonadales</taxon>
        <taxon>Alteromonadaceae</taxon>
        <taxon>Alishewanella</taxon>
    </lineage>
</organism>
<evidence type="ECO:0000256" key="1">
    <source>
        <dbReference type="SAM" id="SignalP"/>
    </source>
</evidence>
<dbReference type="RefSeq" id="WP_008951209.1">
    <property type="nucleotide sequence ID" value="NZ_AHTH01000043.1"/>
</dbReference>
<dbReference type="STRING" id="1129374.AJE_12743"/>
<gene>
    <name evidence="2" type="ORF">AJE_12743</name>
</gene>
<name>H3ZGP9_9ALTE</name>
<feature type="signal peptide" evidence="1">
    <location>
        <begin position="1"/>
        <end position="21"/>
    </location>
</feature>
<accession>H3ZGP9</accession>
<dbReference type="eggNOG" id="ENOG50331S4">
    <property type="taxonomic scope" value="Bacteria"/>
</dbReference>
<comment type="caution">
    <text evidence="2">The sequence shown here is derived from an EMBL/GenBank/DDBJ whole genome shotgun (WGS) entry which is preliminary data.</text>
</comment>
<protein>
    <recommendedName>
        <fullName evidence="4">DUF3016 domain-containing protein</fullName>
    </recommendedName>
</protein>
<dbReference type="InterPro" id="IPR021557">
    <property type="entry name" value="DUF3016"/>
</dbReference>
<dbReference type="Pfam" id="PF11454">
    <property type="entry name" value="DUF3016"/>
    <property type="match status" value="1"/>
</dbReference>
<keyword evidence="3" id="KW-1185">Reference proteome</keyword>
<evidence type="ECO:0000313" key="3">
    <source>
        <dbReference type="Proteomes" id="UP000012046"/>
    </source>
</evidence>
<reference evidence="2 3" key="1">
    <citation type="journal article" date="2012" name="J. Bacteriol.">
        <title>Genome Sequence of Extracellular-Protease-Producing Alishewanella jeotgali Isolated from Traditional Korean Fermented Seafood.</title>
        <authorList>
            <person name="Jung J."/>
            <person name="Chun J."/>
            <person name="Park W."/>
        </authorList>
    </citation>
    <scope>NUCLEOTIDE SEQUENCE [LARGE SCALE GENOMIC DNA]</scope>
    <source>
        <strain evidence="2 3">KCTC 22429</strain>
    </source>
</reference>
<dbReference type="Proteomes" id="UP000012046">
    <property type="component" value="Unassembled WGS sequence"/>
</dbReference>
<proteinExistence type="predicted"/>
<dbReference type="AlphaFoldDB" id="H3ZGP9"/>